<name>A0A4Q1V7M2_9HYPH</name>
<evidence type="ECO:0000313" key="1">
    <source>
        <dbReference type="EMBL" id="RXT47901.1"/>
    </source>
</evidence>
<dbReference type="Proteomes" id="UP000290444">
    <property type="component" value="Unassembled WGS sequence"/>
</dbReference>
<evidence type="ECO:0000313" key="2">
    <source>
        <dbReference type="Proteomes" id="UP000290444"/>
    </source>
</evidence>
<sequence length="64" mass="7317">MGRGWTYQSLVDARIEVTVFCNNLPAIKHVLVLVKLRDRFGPDALAMEYQAKASLQEVQRERLA</sequence>
<accession>A0A4Q1V7M2</accession>
<dbReference type="RefSeq" id="WP_244604600.1">
    <property type="nucleotide sequence ID" value="NZ_MZXX01000013.1"/>
</dbReference>
<proteinExistence type="predicted"/>
<comment type="caution">
    <text evidence="1">The sequence shown here is derived from an EMBL/GenBank/DDBJ whole genome shotgun (WGS) entry which is preliminary data.</text>
</comment>
<gene>
    <name evidence="1" type="ORF">B5V01_08000</name>
</gene>
<dbReference type="AlphaFoldDB" id="A0A4Q1V7M2"/>
<reference evidence="1 2" key="1">
    <citation type="submission" date="2017-03" db="EMBL/GenBank/DDBJ databases">
        <authorList>
            <person name="Safronova V.I."/>
            <person name="Sazanova A.L."/>
            <person name="Chirak E.R."/>
        </authorList>
    </citation>
    <scope>NUCLEOTIDE SEQUENCE [LARGE SCALE GENOMIC DNA]</scope>
    <source>
        <strain evidence="1 2">Opo-242</strain>
    </source>
</reference>
<organism evidence="1 2">
    <name type="scientific">Mesorhizobium erdmanii</name>
    <dbReference type="NCBI Taxonomy" id="1777866"/>
    <lineage>
        <taxon>Bacteria</taxon>
        <taxon>Pseudomonadati</taxon>
        <taxon>Pseudomonadota</taxon>
        <taxon>Alphaproteobacteria</taxon>
        <taxon>Hyphomicrobiales</taxon>
        <taxon>Phyllobacteriaceae</taxon>
        <taxon>Mesorhizobium</taxon>
    </lineage>
</organism>
<protein>
    <submittedName>
        <fullName evidence="1">Uncharacterized protein</fullName>
    </submittedName>
</protein>
<dbReference type="EMBL" id="MZXX01000013">
    <property type="protein sequence ID" value="RXT47901.1"/>
    <property type="molecule type" value="Genomic_DNA"/>
</dbReference>